<keyword evidence="5" id="KW-0547">Nucleotide-binding</keyword>
<keyword evidence="15" id="KW-1185">Reference proteome</keyword>
<evidence type="ECO:0000256" key="2">
    <source>
        <dbReference type="ARBA" id="ARBA00012438"/>
    </source>
</evidence>
<dbReference type="Gene3D" id="3.30.565.10">
    <property type="entry name" value="Histidine kinase-like ATPase, C-terminal domain"/>
    <property type="match status" value="1"/>
</dbReference>
<keyword evidence="10" id="KW-0812">Transmembrane</keyword>
<dbReference type="CDD" id="cd16917">
    <property type="entry name" value="HATPase_UhpB-NarQ-NarX-like"/>
    <property type="match status" value="1"/>
</dbReference>
<feature type="transmembrane region" description="Helical" evidence="10">
    <location>
        <begin position="174"/>
        <end position="194"/>
    </location>
</feature>
<evidence type="ECO:0000256" key="4">
    <source>
        <dbReference type="ARBA" id="ARBA00022679"/>
    </source>
</evidence>
<evidence type="ECO:0000256" key="10">
    <source>
        <dbReference type="SAM" id="Phobius"/>
    </source>
</evidence>
<feature type="transmembrane region" description="Helical" evidence="10">
    <location>
        <begin position="122"/>
        <end position="154"/>
    </location>
</feature>
<keyword evidence="4" id="KW-0808">Transferase</keyword>
<dbReference type="InterPro" id="IPR011712">
    <property type="entry name" value="Sig_transdc_His_kin_sub3_dim/P"/>
</dbReference>
<evidence type="ECO:0000313" key="15">
    <source>
        <dbReference type="Proteomes" id="UP001595975"/>
    </source>
</evidence>
<feature type="domain" description="Histidine kinase/HSP90-like ATPase" evidence="11">
    <location>
        <begin position="345"/>
        <end position="422"/>
    </location>
</feature>
<dbReference type="Gene3D" id="1.20.5.1930">
    <property type="match status" value="1"/>
</dbReference>
<sequence>MTAASGTARRPRRPYRAPARADLFRACAHLATDGLAALAGLLVLLALVLGICLLPVALTGLPVLLLAGRALRLLAAAERARHAATGGPDLPAPPPPELSAAAPLRSARALATHRGARRQAGYFLALLPLAVLTNGGVVLAWAVPLTLVALPGYWSRLPDGHAVLGPLTVDGTGTALLVALAALLAGVFLSPLLVRGLRALDAALGQALLAPPRDQQLTRRVEELTESRAQLVRAVEEERRRIERDLHDGAQQRLVAVSMTLGRAVSRLRKSGDDDTRQIVEQARADARAAIAELRDLARGLHPPVLTDRGLEAALSAVAARCPVPVRLDVRAEPRPPAAVEAVAYFVVSEALTNVAKHAGARAAWVEIHRAGDRLTVTIGDDGRGGADPAGGSGLSGLAGRVAAVDGRLRVTSPVGGPTLIEVDVQCG</sequence>
<dbReference type="InterPro" id="IPR036890">
    <property type="entry name" value="HATPase_C_sf"/>
</dbReference>
<gene>
    <name evidence="14" type="ORF">ACFP3U_11990</name>
</gene>
<dbReference type="PANTHER" id="PTHR24421:SF10">
    <property type="entry name" value="NITRATE_NITRITE SENSOR PROTEIN NARQ"/>
    <property type="match status" value="1"/>
</dbReference>
<keyword evidence="10" id="KW-1133">Transmembrane helix</keyword>
<comment type="caution">
    <text evidence="14">The sequence shown here is derived from an EMBL/GenBank/DDBJ whole genome shotgun (WGS) entry which is preliminary data.</text>
</comment>
<evidence type="ECO:0000256" key="6">
    <source>
        <dbReference type="ARBA" id="ARBA00022777"/>
    </source>
</evidence>
<evidence type="ECO:0000256" key="7">
    <source>
        <dbReference type="ARBA" id="ARBA00022840"/>
    </source>
</evidence>
<proteinExistence type="predicted"/>
<evidence type="ECO:0000256" key="5">
    <source>
        <dbReference type="ARBA" id="ARBA00022741"/>
    </source>
</evidence>
<dbReference type="RefSeq" id="WP_380225371.1">
    <property type="nucleotide sequence ID" value="NZ_JBHSOF010000011.1"/>
</dbReference>
<dbReference type="Pfam" id="PF02518">
    <property type="entry name" value="HATPase_c"/>
    <property type="match status" value="1"/>
</dbReference>
<dbReference type="InterPro" id="IPR025828">
    <property type="entry name" value="Put_sensor_dom"/>
</dbReference>
<feature type="domain" description="Signal transduction histidine kinase subgroup 3 dimerisation and phosphoacceptor" evidence="12">
    <location>
        <begin position="238"/>
        <end position="306"/>
    </location>
</feature>
<feature type="transmembrane region" description="Helical" evidence="10">
    <location>
        <begin position="38"/>
        <end position="67"/>
    </location>
</feature>
<reference evidence="15" key="1">
    <citation type="journal article" date="2019" name="Int. J. Syst. Evol. Microbiol.">
        <title>The Global Catalogue of Microorganisms (GCM) 10K type strain sequencing project: providing services to taxonomists for standard genome sequencing and annotation.</title>
        <authorList>
            <consortium name="The Broad Institute Genomics Platform"/>
            <consortium name="The Broad Institute Genome Sequencing Center for Infectious Disease"/>
            <person name="Wu L."/>
            <person name="Ma J."/>
        </authorList>
    </citation>
    <scope>NUCLEOTIDE SEQUENCE [LARGE SCALE GENOMIC DNA]</scope>
    <source>
        <strain evidence="15">CGMCC 4.1437</strain>
    </source>
</reference>
<dbReference type="Pfam" id="PF07730">
    <property type="entry name" value="HisKA_3"/>
    <property type="match status" value="1"/>
</dbReference>
<keyword evidence="3" id="KW-0597">Phosphoprotein</keyword>
<evidence type="ECO:0000256" key="8">
    <source>
        <dbReference type="ARBA" id="ARBA00023012"/>
    </source>
</evidence>
<organism evidence="14 15">
    <name type="scientific">Kitasatospora misakiensis</name>
    <dbReference type="NCBI Taxonomy" id="67330"/>
    <lineage>
        <taxon>Bacteria</taxon>
        <taxon>Bacillati</taxon>
        <taxon>Actinomycetota</taxon>
        <taxon>Actinomycetes</taxon>
        <taxon>Kitasatosporales</taxon>
        <taxon>Streptomycetaceae</taxon>
        <taxon>Kitasatospora</taxon>
    </lineage>
</organism>
<keyword evidence="9" id="KW-0175">Coiled coil</keyword>
<evidence type="ECO:0000256" key="3">
    <source>
        <dbReference type="ARBA" id="ARBA00022553"/>
    </source>
</evidence>
<dbReference type="InterPro" id="IPR050482">
    <property type="entry name" value="Sensor_HK_TwoCompSys"/>
</dbReference>
<dbReference type="SUPFAM" id="SSF55874">
    <property type="entry name" value="ATPase domain of HSP90 chaperone/DNA topoisomerase II/histidine kinase"/>
    <property type="match status" value="1"/>
</dbReference>
<dbReference type="EMBL" id="JBHSOF010000011">
    <property type="protein sequence ID" value="MFC5663702.1"/>
    <property type="molecule type" value="Genomic_DNA"/>
</dbReference>
<evidence type="ECO:0000259" key="13">
    <source>
        <dbReference type="Pfam" id="PF13796"/>
    </source>
</evidence>
<comment type="catalytic activity">
    <reaction evidence="1">
        <text>ATP + protein L-histidine = ADP + protein N-phospho-L-histidine.</text>
        <dbReference type="EC" id="2.7.13.3"/>
    </reaction>
</comment>
<keyword evidence="6 14" id="KW-0418">Kinase</keyword>
<dbReference type="Proteomes" id="UP001595975">
    <property type="component" value="Unassembled WGS sequence"/>
</dbReference>
<feature type="coiled-coil region" evidence="9">
    <location>
        <begin position="221"/>
        <end position="252"/>
    </location>
</feature>
<dbReference type="InterPro" id="IPR003594">
    <property type="entry name" value="HATPase_dom"/>
</dbReference>
<keyword evidence="8" id="KW-0902">Two-component regulatory system</keyword>
<accession>A0ABW0WZK4</accession>
<keyword evidence="10" id="KW-0472">Membrane</keyword>
<evidence type="ECO:0000256" key="9">
    <source>
        <dbReference type="SAM" id="Coils"/>
    </source>
</evidence>
<keyword evidence="7" id="KW-0067">ATP-binding</keyword>
<dbReference type="EC" id="2.7.13.3" evidence="2"/>
<name>A0ABW0WZK4_9ACTN</name>
<dbReference type="GO" id="GO:0016301">
    <property type="term" value="F:kinase activity"/>
    <property type="evidence" value="ECO:0007669"/>
    <property type="project" value="UniProtKB-KW"/>
</dbReference>
<evidence type="ECO:0000313" key="14">
    <source>
        <dbReference type="EMBL" id="MFC5663702.1"/>
    </source>
</evidence>
<protein>
    <recommendedName>
        <fullName evidence="2">histidine kinase</fullName>
        <ecNumber evidence="2">2.7.13.3</ecNumber>
    </recommendedName>
</protein>
<evidence type="ECO:0000256" key="1">
    <source>
        <dbReference type="ARBA" id="ARBA00000085"/>
    </source>
</evidence>
<feature type="domain" description="Putative sensor" evidence="13">
    <location>
        <begin position="32"/>
        <end position="209"/>
    </location>
</feature>
<evidence type="ECO:0000259" key="12">
    <source>
        <dbReference type="Pfam" id="PF07730"/>
    </source>
</evidence>
<dbReference type="Pfam" id="PF13796">
    <property type="entry name" value="Sensor"/>
    <property type="match status" value="1"/>
</dbReference>
<dbReference type="PANTHER" id="PTHR24421">
    <property type="entry name" value="NITRATE/NITRITE SENSOR PROTEIN NARX-RELATED"/>
    <property type="match status" value="1"/>
</dbReference>
<evidence type="ECO:0000259" key="11">
    <source>
        <dbReference type="Pfam" id="PF02518"/>
    </source>
</evidence>